<keyword evidence="2" id="KW-1185">Reference proteome</keyword>
<organism evidence="1 2">
    <name type="scientific">Caerostris darwini</name>
    <dbReference type="NCBI Taxonomy" id="1538125"/>
    <lineage>
        <taxon>Eukaryota</taxon>
        <taxon>Metazoa</taxon>
        <taxon>Ecdysozoa</taxon>
        <taxon>Arthropoda</taxon>
        <taxon>Chelicerata</taxon>
        <taxon>Arachnida</taxon>
        <taxon>Araneae</taxon>
        <taxon>Araneomorphae</taxon>
        <taxon>Entelegynae</taxon>
        <taxon>Araneoidea</taxon>
        <taxon>Araneidae</taxon>
        <taxon>Caerostris</taxon>
    </lineage>
</organism>
<dbReference type="AlphaFoldDB" id="A0AAV4PMN1"/>
<name>A0AAV4PMN1_9ARAC</name>
<evidence type="ECO:0000313" key="1">
    <source>
        <dbReference type="EMBL" id="GIX98215.1"/>
    </source>
</evidence>
<dbReference type="EMBL" id="BPLQ01003125">
    <property type="protein sequence ID" value="GIX98215.1"/>
    <property type="molecule type" value="Genomic_DNA"/>
</dbReference>
<dbReference type="Proteomes" id="UP001054837">
    <property type="component" value="Unassembled WGS sequence"/>
</dbReference>
<protein>
    <submittedName>
        <fullName evidence="1">Uncharacterized protein</fullName>
    </submittedName>
</protein>
<reference evidence="1 2" key="1">
    <citation type="submission" date="2021-06" db="EMBL/GenBank/DDBJ databases">
        <title>Caerostris darwini draft genome.</title>
        <authorList>
            <person name="Kono N."/>
            <person name="Arakawa K."/>
        </authorList>
    </citation>
    <scope>NUCLEOTIDE SEQUENCE [LARGE SCALE GENOMIC DNA]</scope>
</reference>
<comment type="caution">
    <text evidence="1">The sequence shown here is derived from an EMBL/GenBank/DDBJ whole genome shotgun (WGS) entry which is preliminary data.</text>
</comment>
<proteinExistence type="predicted"/>
<accession>A0AAV4PMN1</accession>
<gene>
    <name evidence="1" type="ORF">CDAR_377071</name>
</gene>
<sequence length="88" mass="9965">MKQTSQIELQRNNQLHPKLSITRTHAYITQSSIHMHITSLEDHLPPKFSSVDKSESDSVLSPGGNCTLRSISLPSCLERTTNRQITRH</sequence>
<evidence type="ECO:0000313" key="2">
    <source>
        <dbReference type="Proteomes" id="UP001054837"/>
    </source>
</evidence>